<dbReference type="InterPro" id="IPR030564">
    <property type="entry name" value="Myotubularin"/>
</dbReference>
<dbReference type="CTD" id="6759976"/>
<name>B3SEU3_TRIAD</name>
<feature type="non-terminal residue" evidence="5">
    <location>
        <position position="1"/>
    </location>
</feature>
<dbReference type="PROSITE" id="PS51339">
    <property type="entry name" value="PPASE_MYOTUBULARIN"/>
    <property type="match status" value="1"/>
</dbReference>
<evidence type="ECO:0000313" key="6">
    <source>
        <dbReference type="Proteomes" id="UP000009022"/>
    </source>
</evidence>
<dbReference type="Gene3D" id="2.30.29.30">
    <property type="entry name" value="Pleckstrin-homology domain (PH domain)/Phosphotyrosine-binding domain (PTB)"/>
    <property type="match status" value="1"/>
</dbReference>
<dbReference type="SUPFAM" id="SSF52799">
    <property type="entry name" value="(Phosphotyrosine protein) phosphatases II"/>
    <property type="match status" value="1"/>
</dbReference>
<evidence type="ECO:0000256" key="1">
    <source>
        <dbReference type="ARBA" id="ARBA00007471"/>
    </source>
</evidence>
<dbReference type="AlphaFoldDB" id="B3SEU3"/>
<feature type="active site" description="Phosphocysteine intermediate" evidence="2">
    <location>
        <position position="285"/>
    </location>
</feature>
<dbReference type="GO" id="GO:0106018">
    <property type="term" value="F:phosphatidylinositol-3,5-bisphosphate phosphatase activity"/>
    <property type="evidence" value="ECO:0000318"/>
    <property type="project" value="GO_Central"/>
</dbReference>
<evidence type="ECO:0000313" key="5">
    <source>
        <dbReference type="EMBL" id="EDV18752.1"/>
    </source>
</evidence>
<proteinExistence type="inferred from homology"/>
<dbReference type="RefSeq" id="XP_002118762.1">
    <property type="nucleotide sequence ID" value="XM_002118726.1"/>
</dbReference>
<dbReference type="HOGENOM" id="CLU_001839_3_2_1"/>
<dbReference type="PhylomeDB" id="B3SEU3"/>
<reference evidence="5 6" key="1">
    <citation type="journal article" date="2008" name="Nature">
        <title>The Trichoplax genome and the nature of placozoans.</title>
        <authorList>
            <person name="Srivastava M."/>
            <person name="Begovic E."/>
            <person name="Chapman J."/>
            <person name="Putnam N.H."/>
            <person name="Hellsten U."/>
            <person name="Kawashima T."/>
            <person name="Kuo A."/>
            <person name="Mitros T."/>
            <person name="Salamov A."/>
            <person name="Carpenter M.L."/>
            <person name="Signorovitch A.Y."/>
            <person name="Moreno M.A."/>
            <person name="Kamm K."/>
            <person name="Grimwood J."/>
            <person name="Schmutz J."/>
            <person name="Shapiro H."/>
            <person name="Grigoriev I.V."/>
            <person name="Buss L.W."/>
            <person name="Schierwater B."/>
            <person name="Dellaporta S.L."/>
            <person name="Rokhsar D.S."/>
        </authorList>
    </citation>
    <scope>NUCLEOTIDE SEQUENCE [LARGE SCALE GENOMIC DNA]</scope>
    <source>
        <strain evidence="5 6">Grell-BS-1999</strain>
    </source>
</reference>
<dbReference type="PANTHER" id="PTHR10807">
    <property type="entry name" value="MYOTUBULARIN-RELATED"/>
    <property type="match status" value="1"/>
</dbReference>
<dbReference type="OrthoDB" id="271628at2759"/>
<feature type="binding site" evidence="3">
    <location>
        <begin position="222"/>
        <end position="223"/>
    </location>
    <ligand>
        <name>substrate</name>
    </ligand>
</feature>
<dbReference type="InParanoid" id="B3SEU3"/>
<feature type="binding site" evidence="3">
    <location>
        <begin position="285"/>
        <end position="291"/>
    </location>
    <ligand>
        <name>substrate</name>
    </ligand>
</feature>
<dbReference type="SUPFAM" id="SSF50729">
    <property type="entry name" value="PH domain-like"/>
    <property type="match status" value="1"/>
</dbReference>
<dbReference type="InterPro" id="IPR029021">
    <property type="entry name" value="Prot-tyrosine_phosphatase-like"/>
</dbReference>
<dbReference type="OMA" id="FTERCAF"/>
<dbReference type="eggNOG" id="KOG1089">
    <property type="taxonomic scope" value="Eukaryota"/>
</dbReference>
<dbReference type="Proteomes" id="UP000009022">
    <property type="component" value="Unassembled WGS sequence"/>
</dbReference>
<gene>
    <name evidence="5" type="ORF">TRIADDRAFT_34687</name>
</gene>
<evidence type="ECO:0000256" key="2">
    <source>
        <dbReference type="PIRSR" id="PIRSR630564-1"/>
    </source>
</evidence>
<keyword evidence="6" id="KW-1185">Reference proteome</keyword>
<dbReference type="GO" id="GO:0005737">
    <property type="term" value="C:cytoplasm"/>
    <property type="evidence" value="ECO:0000318"/>
    <property type="project" value="GO_Central"/>
</dbReference>
<dbReference type="PANTHER" id="PTHR10807:SF8">
    <property type="entry name" value="PHOSPHATIDYLINOSITOL-3-PHOSPHATE PHOSPHATASE"/>
    <property type="match status" value="1"/>
</dbReference>
<accession>B3SEU3</accession>
<evidence type="ECO:0000259" key="4">
    <source>
        <dbReference type="PROSITE" id="PS51339"/>
    </source>
</evidence>
<protein>
    <recommendedName>
        <fullName evidence="4">Myotubularin phosphatase domain-containing protein</fullName>
    </recommendedName>
</protein>
<dbReference type="Pfam" id="PF06602">
    <property type="entry name" value="Myotub-related"/>
    <property type="match status" value="1"/>
</dbReference>
<dbReference type="STRING" id="10228.B3SEU3"/>
<evidence type="ECO:0000256" key="3">
    <source>
        <dbReference type="PIRSR" id="PIRSR630564-2"/>
    </source>
</evidence>
<dbReference type="InterPro" id="IPR048994">
    <property type="entry name" value="PH-GRAM_MTMR6-9"/>
</dbReference>
<dbReference type="GO" id="GO:0046856">
    <property type="term" value="P:phosphatidylinositol dephosphorylation"/>
    <property type="evidence" value="ECO:0000318"/>
    <property type="project" value="GO_Central"/>
</dbReference>
<dbReference type="Pfam" id="PF21098">
    <property type="entry name" value="PH-GRAM_MTMR6-like"/>
    <property type="match status" value="1"/>
</dbReference>
<feature type="domain" description="Myotubularin phosphatase" evidence="4">
    <location>
        <begin position="73"/>
        <end position="316"/>
    </location>
</feature>
<dbReference type="GeneID" id="6759976"/>
<sequence length="316" mass="36064">HIATVEKQQISIKGAPLKIVCKDFRVLNFVFYKEPDCQDVYVSLQNLTKPVNYAELHAFTYEPPGSKWPRSDGWNIFEFEAEMARLEVPSDLWRKTDINKDYKLCPTYPEVLYVPATATEETLTGSASFRSRGRLPVLTYYHKYNKTALCRSSQPLTGMRGRSVDDEQLLQAVIQSNPKSPVMYIVDTRPKINAMANKAAGKGYENLDNYPNVLYRFRGIQNIHVMRESLQKLSEVIENPALNAGEFFDSLDSSSWLKHIRSVIDTSRFIALAMLMDNASVLCHCSDGWDRTAQTCALASLFLDPYYRTIKGYQVQ</sequence>
<dbReference type="InterPro" id="IPR011993">
    <property type="entry name" value="PH-like_dom_sf"/>
</dbReference>
<dbReference type="KEGG" id="tad:TRIADDRAFT_34687"/>
<dbReference type="InterPro" id="IPR010569">
    <property type="entry name" value="Myotubularin-like_Pase_dom"/>
</dbReference>
<organism evidence="5 6">
    <name type="scientific">Trichoplax adhaerens</name>
    <name type="common">Trichoplax reptans</name>
    <dbReference type="NCBI Taxonomy" id="10228"/>
    <lineage>
        <taxon>Eukaryota</taxon>
        <taxon>Metazoa</taxon>
        <taxon>Placozoa</taxon>
        <taxon>Uniplacotomia</taxon>
        <taxon>Trichoplacea</taxon>
        <taxon>Trichoplacidae</taxon>
        <taxon>Trichoplax</taxon>
    </lineage>
</organism>
<comment type="similarity">
    <text evidence="1">Belongs to the protein-tyrosine phosphatase family. Non-receptor class myotubularin subfamily.</text>
</comment>
<dbReference type="GO" id="GO:0004438">
    <property type="term" value="F:phosphatidylinositol-3-phosphate phosphatase activity"/>
    <property type="evidence" value="ECO:0000318"/>
    <property type="project" value="GO_Central"/>
</dbReference>
<dbReference type="EMBL" id="DS985644">
    <property type="protein sequence ID" value="EDV18752.1"/>
    <property type="molecule type" value="Genomic_DNA"/>
</dbReference>